<reference evidence="1 2" key="1">
    <citation type="submission" date="2018-06" db="EMBL/GenBank/DDBJ databases">
        <authorList>
            <consortium name="Pathogen Informatics"/>
            <person name="Doyle S."/>
        </authorList>
    </citation>
    <scope>NUCLEOTIDE SEQUENCE [LARGE SCALE GENOMIC DNA]</scope>
    <source>
        <strain evidence="1 2">NCTC11470</strain>
    </source>
</reference>
<organism evidence="1 2">
    <name type="scientific">Yersinia frederiksenii</name>
    <dbReference type="NCBI Taxonomy" id="29484"/>
    <lineage>
        <taxon>Bacteria</taxon>
        <taxon>Pseudomonadati</taxon>
        <taxon>Pseudomonadota</taxon>
        <taxon>Gammaproteobacteria</taxon>
        <taxon>Enterobacterales</taxon>
        <taxon>Yersiniaceae</taxon>
        <taxon>Yersinia</taxon>
    </lineage>
</organism>
<evidence type="ECO:0000313" key="2">
    <source>
        <dbReference type="Proteomes" id="UP000254835"/>
    </source>
</evidence>
<proteinExistence type="predicted"/>
<evidence type="ECO:0000313" key="1">
    <source>
        <dbReference type="EMBL" id="SUP77348.1"/>
    </source>
</evidence>
<sequence>MLKSTLIAKCLHQCSMISDIPTGEAAVESIFGEYFPGYSYKKWNTQISEDTVNHFLKASRNSDQIRVNLFIKDLWDLR</sequence>
<gene>
    <name evidence="1" type="ORF">NCTC11470_02414</name>
</gene>
<dbReference type="Proteomes" id="UP000254835">
    <property type="component" value="Unassembled WGS sequence"/>
</dbReference>
<dbReference type="OrthoDB" id="6636610at2"/>
<accession>A0A380PUX4</accession>
<protein>
    <submittedName>
        <fullName evidence="1">Uncharacterized protein</fullName>
    </submittedName>
</protein>
<dbReference type="EMBL" id="UHJA01000001">
    <property type="protein sequence ID" value="SUP77348.1"/>
    <property type="molecule type" value="Genomic_DNA"/>
</dbReference>
<name>A0A380PUX4_YERFR</name>
<dbReference type="AlphaFoldDB" id="A0A380PUX4"/>